<evidence type="ECO:0000256" key="3">
    <source>
        <dbReference type="ARBA" id="ARBA00022729"/>
    </source>
</evidence>
<dbReference type="InterPro" id="IPR036979">
    <property type="entry name" value="CM_dom_sf"/>
</dbReference>
<evidence type="ECO:0000259" key="5">
    <source>
        <dbReference type="PROSITE" id="PS51168"/>
    </source>
</evidence>
<dbReference type="SUPFAM" id="SSF48600">
    <property type="entry name" value="Chorismate mutase II"/>
    <property type="match status" value="1"/>
</dbReference>
<dbReference type="AlphaFoldDB" id="A0A1H2X3T5"/>
<dbReference type="SMART" id="SM00830">
    <property type="entry name" value="CM_2"/>
    <property type="match status" value="1"/>
</dbReference>
<dbReference type="GO" id="GO:0009697">
    <property type="term" value="P:salicylic acid biosynthetic process"/>
    <property type="evidence" value="ECO:0007669"/>
    <property type="project" value="TreeGrafter"/>
</dbReference>
<comment type="pathway">
    <text evidence="1">Metabolic intermediate biosynthesis; prephenate biosynthesis; prephenate from chorismate: step 1/1.</text>
</comment>
<dbReference type="GO" id="GO:0004106">
    <property type="term" value="F:chorismate mutase activity"/>
    <property type="evidence" value="ECO:0007669"/>
    <property type="project" value="UniProtKB-EC"/>
</dbReference>
<dbReference type="InterPro" id="IPR008240">
    <property type="entry name" value="Chorismate_mutase_periplasmic"/>
</dbReference>
<dbReference type="STRING" id="574349.SAMN05443545_10392"/>
<dbReference type="RefSeq" id="WP_092568691.1">
    <property type="nucleotide sequence ID" value="NZ_BMXH01000004.1"/>
</dbReference>
<dbReference type="Pfam" id="PF01817">
    <property type="entry name" value="CM_2"/>
    <property type="match status" value="1"/>
</dbReference>
<dbReference type="NCBIfam" id="TIGR01806">
    <property type="entry name" value="CM_mono2"/>
    <property type="match status" value="1"/>
</dbReference>
<dbReference type="Proteomes" id="UP000198500">
    <property type="component" value="Unassembled WGS sequence"/>
</dbReference>
<dbReference type="InterPro" id="IPR051331">
    <property type="entry name" value="Chorismate_mutase-related"/>
</dbReference>
<evidence type="ECO:0000313" key="7">
    <source>
        <dbReference type="Proteomes" id="UP000198500"/>
    </source>
</evidence>
<dbReference type="EC" id="5.4.99.5" evidence="2"/>
<gene>
    <name evidence="6" type="ORF">SAMN05443545_10392</name>
</gene>
<dbReference type="InterPro" id="IPR036263">
    <property type="entry name" value="Chorismate_II_sf"/>
</dbReference>
<proteinExistence type="predicted"/>
<evidence type="ECO:0000256" key="4">
    <source>
        <dbReference type="ARBA" id="ARBA00023235"/>
    </source>
</evidence>
<dbReference type="GO" id="GO:0046417">
    <property type="term" value="P:chorismate metabolic process"/>
    <property type="evidence" value="ECO:0007669"/>
    <property type="project" value="InterPro"/>
</dbReference>
<dbReference type="EMBL" id="FNNI01000003">
    <property type="protein sequence ID" value="SDW87448.1"/>
    <property type="molecule type" value="Genomic_DNA"/>
</dbReference>
<dbReference type="InterPro" id="IPR002701">
    <property type="entry name" value="CM_II_prokaryot"/>
</dbReference>
<evidence type="ECO:0000256" key="1">
    <source>
        <dbReference type="ARBA" id="ARBA00004817"/>
    </source>
</evidence>
<reference evidence="6 7" key="1">
    <citation type="submission" date="2016-10" db="EMBL/GenBank/DDBJ databases">
        <authorList>
            <person name="de Groot N.N."/>
        </authorList>
    </citation>
    <scope>NUCLEOTIDE SEQUENCE [LARGE SCALE GENOMIC DNA]</scope>
    <source>
        <strain evidence="6 7">DSM 19219</strain>
    </source>
</reference>
<dbReference type="Gene3D" id="1.20.59.10">
    <property type="entry name" value="Chorismate mutase"/>
    <property type="match status" value="1"/>
</dbReference>
<name>A0A1H2X3T5_9GAMM</name>
<evidence type="ECO:0000256" key="2">
    <source>
        <dbReference type="ARBA" id="ARBA00012404"/>
    </source>
</evidence>
<dbReference type="OrthoDB" id="1262744at2"/>
<organism evidence="6 7">
    <name type="scientific">Aidingimonas halophila</name>
    <dbReference type="NCBI Taxonomy" id="574349"/>
    <lineage>
        <taxon>Bacteria</taxon>
        <taxon>Pseudomonadati</taxon>
        <taxon>Pseudomonadota</taxon>
        <taxon>Gammaproteobacteria</taxon>
        <taxon>Oceanospirillales</taxon>
        <taxon>Halomonadaceae</taxon>
        <taxon>Aidingimonas</taxon>
    </lineage>
</organism>
<protein>
    <recommendedName>
        <fullName evidence="2">chorismate mutase</fullName>
        <ecNumber evidence="2">5.4.99.5</ecNumber>
    </recommendedName>
</protein>
<sequence>MRFTPRHVANTYCIIVIVALLLLAGCQTQSSLPPTEDQAAIDRMLHLIDERLEVAPLVARSKWNSGAAIEAPEREAQILDQVASRAADAGVDEDFARHFFQAQFEASKQVQRQLHERWEDEGREPFDNPPDLAEEVRPTLDRLTPALIDALNEMERLADVEGASGYLEARATEFTRDEVYGEPRETALQPLLDRL</sequence>
<keyword evidence="4" id="KW-0413">Isomerase</keyword>
<dbReference type="PANTHER" id="PTHR38041">
    <property type="entry name" value="CHORISMATE MUTASE"/>
    <property type="match status" value="1"/>
</dbReference>
<evidence type="ECO:0000313" key="6">
    <source>
        <dbReference type="EMBL" id="SDW87448.1"/>
    </source>
</evidence>
<dbReference type="UniPathway" id="UPA00120">
    <property type="reaction ID" value="UER00203"/>
</dbReference>
<keyword evidence="7" id="KW-1185">Reference proteome</keyword>
<keyword evidence="3" id="KW-0732">Signal</keyword>
<accession>A0A1H2X3T5</accession>
<dbReference type="PROSITE" id="PS51168">
    <property type="entry name" value="CHORISMATE_MUT_2"/>
    <property type="match status" value="1"/>
</dbReference>
<dbReference type="PROSITE" id="PS51257">
    <property type="entry name" value="PROKAR_LIPOPROTEIN"/>
    <property type="match status" value="1"/>
</dbReference>
<feature type="domain" description="Chorismate mutase" evidence="5">
    <location>
        <begin position="23"/>
        <end position="115"/>
    </location>
</feature>
<dbReference type="PANTHER" id="PTHR38041:SF2">
    <property type="entry name" value="SECRETED CHORISMATE MUTASE"/>
    <property type="match status" value="1"/>
</dbReference>